<name>A0A841PPX9_9BACL</name>
<dbReference type="Proteomes" id="UP000568839">
    <property type="component" value="Unassembled WGS sequence"/>
</dbReference>
<comment type="cofactor">
    <cofactor evidence="3">
        <name>Cu cation</name>
        <dbReference type="ChEBI" id="CHEBI:23378"/>
    </cofactor>
    <text evidence="3">Binds 1 copper ion per subunit.</text>
</comment>
<evidence type="ECO:0000256" key="3">
    <source>
        <dbReference type="RuleBase" id="RU000393"/>
    </source>
</evidence>
<keyword evidence="5" id="KW-0732">Signal</keyword>
<feature type="signal peptide" evidence="5">
    <location>
        <begin position="1"/>
        <end position="19"/>
    </location>
</feature>
<comment type="function">
    <text evidence="2">Destroys radicals which are normally produced within the cells and which are toxic to biological systems. May play a role in favoring mycobacterial survival in phagocytes.</text>
</comment>
<protein>
    <recommendedName>
        <fullName evidence="3">Superoxide dismutase [Cu-Zn]</fullName>
        <ecNumber evidence="3">1.15.1.1</ecNumber>
    </recommendedName>
</protein>
<dbReference type="EMBL" id="JACHHJ010000001">
    <property type="protein sequence ID" value="MBB6448361.1"/>
    <property type="molecule type" value="Genomic_DNA"/>
</dbReference>
<dbReference type="SUPFAM" id="SSF49329">
    <property type="entry name" value="Cu,Zn superoxide dismutase-like"/>
    <property type="match status" value="1"/>
</dbReference>
<gene>
    <name evidence="7" type="ORF">HNR44_000310</name>
</gene>
<dbReference type="GO" id="GO:0004784">
    <property type="term" value="F:superoxide dismutase activity"/>
    <property type="evidence" value="ECO:0007669"/>
    <property type="project" value="UniProtKB-EC"/>
</dbReference>
<accession>A0A841PPX9</accession>
<dbReference type="AlphaFoldDB" id="A0A841PPX9"/>
<keyword evidence="3" id="KW-0862">Zinc</keyword>
<keyword evidence="3 7" id="KW-0560">Oxidoreductase</keyword>
<dbReference type="GO" id="GO:0005507">
    <property type="term" value="F:copper ion binding"/>
    <property type="evidence" value="ECO:0007669"/>
    <property type="project" value="InterPro"/>
</dbReference>
<evidence type="ECO:0000256" key="5">
    <source>
        <dbReference type="SAM" id="SignalP"/>
    </source>
</evidence>
<evidence type="ECO:0000313" key="8">
    <source>
        <dbReference type="Proteomes" id="UP000568839"/>
    </source>
</evidence>
<dbReference type="Gene3D" id="2.60.40.200">
    <property type="entry name" value="Superoxide dismutase, copper/zinc binding domain"/>
    <property type="match status" value="1"/>
</dbReference>
<evidence type="ECO:0000313" key="7">
    <source>
        <dbReference type="EMBL" id="MBB6448361.1"/>
    </source>
</evidence>
<feature type="region of interest" description="Disordered" evidence="4">
    <location>
        <begin position="193"/>
        <end position="212"/>
    </location>
</feature>
<dbReference type="Pfam" id="PF00080">
    <property type="entry name" value="Sod_Cu"/>
    <property type="match status" value="1"/>
</dbReference>
<organism evidence="7 8">
    <name type="scientific">Geomicrobium halophilum</name>
    <dbReference type="NCBI Taxonomy" id="549000"/>
    <lineage>
        <taxon>Bacteria</taxon>
        <taxon>Bacillati</taxon>
        <taxon>Bacillota</taxon>
        <taxon>Bacilli</taxon>
        <taxon>Bacillales</taxon>
        <taxon>Geomicrobium</taxon>
    </lineage>
</organism>
<dbReference type="PROSITE" id="PS00332">
    <property type="entry name" value="SOD_CU_ZN_2"/>
    <property type="match status" value="1"/>
</dbReference>
<evidence type="ECO:0000256" key="2">
    <source>
        <dbReference type="ARBA" id="ARBA00024900"/>
    </source>
</evidence>
<dbReference type="PROSITE" id="PS51257">
    <property type="entry name" value="PROKAR_LIPOPROTEIN"/>
    <property type="match status" value="1"/>
</dbReference>
<keyword evidence="8" id="KW-1185">Reference proteome</keyword>
<dbReference type="EC" id="1.15.1.1" evidence="3"/>
<feature type="region of interest" description="Disordered" evidence="4">
    <location>
        <begin position="26"/>
        <end position="53"/>
    </location>
</feature>
<evidence type="ECO:0000256" key="4">
    <source>
        <dbReference type="SAM" id="MobiDB-lite"/>
    </source>
</evidence>
<dbReference type="RefSeq" id="WP_184402364.1">
    <property type="nucleotide sequence ID" value="NZ_JACHHJ010000001.1"/>
</dbReference>
<dbReference type="InterPro" id="IPR001424">
    <property type="entry name" value="SOD_Cu_Zn_dom"/>
</dbReference>
<sequence>MKKRAFHFIFTGIFALVLAACAPEDNENQQQQEGNGGEVGNETEDLTNMTGANGEEAMNDEADAVAELEDENEQSVGTVTFIENEEDHTIVTADVKNLEPGYHGFHIHEAGACEADAEGGAFDTAGGHYAPEEGDHAEHVGDLPPLFVNENGVAKFSVVVDGFTPDELVSEGTTMIIHEDPDNLGHILERYQSEEQDEPGPDDGSLATGDAGDRIACGVIEGPAA</sequence>
<dbReference type="CDD" id="cd00305">
    <property type="entry name" value="Cu-Zn_Superoxide_Dismutase"/>
    <property type="match status" value="1"/>
</dbReference>
<dbReference type="PANTHER" id="PTHR10003">
    <property type="entry name" value="SUPEROXIDE DISMUTASE CU-ZN -RELATED"/>
    <property type="match status" value="1"/>
</dbReference>
<evidence type="ECO:0000259" key="6">
    <source>
        <dbReference type="Pfam" id="PF00080"/>
    </source>
</evidence>
<keyword evidence="3" id="KW-0479">Metal-binding</keyword>
<comment type="cofactor">
    <cofactor evidence="3">
        <name>Zn(2+)</name>
        <dbReference type="ChEBI" id="CHEBI:29105"/>
    </cofactor>
    <text evidence="3">Binds 1 zinc ion per subunit.</text>
</comment>
<keyword evidence="3" id="KW-0186">Copper</keyword>
<proteinExistence type="inferred from homology"/>
<comment type="similarity">
    <text evidence="1 3">Belongs to the Cu-Zn superoxide dismutase family.</text>
</comment>
<dbReference type="InterPro" id="IPR018152">
    <property type="entry name" value="SOD_Cu/Zn_BS"/>
</dbReference>
<feature type="chain" id="PRO_5038701164" description="Superoxide dismutase [Cu-Zn]" evidence="5">
    <location>
        <begin position="20"/>
        <end position="225"/>
    </location>
</feature>
<dbReference type="InterPro" id="IPR036423">
    <property type="entry name" value="SOD-like_Cu/Zn_dom_sf"/>
</dbReference>
<comment type="catalytic activity">
    <reaction evidence="3">
        <text>2 superoxide + 2 H(+) = H2O2 + O2</text>
        <dbReference type="Rhea" id="RHEA:20696"/>
        <dbReference type="ChEBI" id="CHEBI:15378"/>
        <dbReference type="ChEBI" id="CHEBI:15379"/>
        <dbReference type="ChEBI" id="CHEBI:16240"/>
        <dbReference type="ChEBI" id="CHEBI:18421"/>
        <dbReference type="EC" id="1.15.1.1"/>
    </reaction>
</comment>
<feature type="domain" description="Superoxide dismutase copper/zinc binding" evidence="6">
    <location>
        <begin position="77"/>
        <end position="220"/>
    </location>
</feature>
<evidence type="ECO:0000256" key="1">
    <source>
        <dbReference type="ARBA" id="ARBA00010457"/>
    </source>
</evidence>
<comment type="caution">
    <text evidence="7">The sequence shown here is derived from an EMBL/GenBank/DDBJ whole genome shotgun (WGS) entry which is preliminary data.</text>
</comment>
<reference evidence="7 8" key="1">
    <citation type="submission" date="2020-08" db="EMBL/GenBank/DDBJ databases">
        <title>Genomic Encyclopedia of Type Strains, Phase IV (KMG-IV): sequencing the most valuable type-strain genomes for metagenomic binning, comparative biology and taxonomic classification.</title>
        <authorList>
            <person name="Goeker M."/>
        </authorList>
    </citation>
    <scope>NUCLEOTIDE SEQUENCE [LARGE SCALE GENOMIC DNA]</scope>
    <source>
        <strain evidence="7 8">DSM 21769</strain>
    </source>
</reference>
<dbReference type="InterPro" id="IPR024134">
    <property type="entry name" value="SOD_Cu/Zn_/chaperone"/>
</dbReference>